<reference evidence="3 4" key="1">
    <citation type="submission" date="2020-03" db="EMBL/GenBank/DDBJ databases">
        <title>Genomic Encyclopedia of Type Strains, Phase IV (KMG-IV): sequencing the most valuable type-strain genomes for metagenomic binning, comparative biology and taxonomic classification.</title>
        <authorList>
            <person name="Goeker M."/>
        </authorList>
    </citation>
    <scope>NUCLEOTIDE SEQUENCE [LARGE SCALE GENOMIC DNA]</scope>
    <source>
        <strain evidence="3 4">DSM 105096</strain>
    </source>
</reference>
<comment type="caution">
    <text evidence="3">The sequence shown here is derived from an EMBL/GenBank/DDBJ whole genome shotgun (WGS) entry which is preliminary data.</text>
</comment>
<evidence type="ECO:0000313" key="4">
    <source>
        <dbReference type="Proteomes" id="UP000770785"/>
    </source>
</evidence>
<dbReference type="EMBL" id="JAATJH010000001">
    <property type="protein sequence ID" value="NJC25588.1"/>
    <property type="molecule type" value="Genomic_DNA"/>
</dbReference>
<dbReference type="InterPro" id="IPR006016">
    <property type="entry name" value="UspA"/>
</dbReference>
<dbReference type="Gene3D" id="3.40.50.620">
    <property type="entry name" value="HUPs"/>
    <property type="match status" value="2"/>
</dbReference>
<evidence type="ECO:0000313" key="3">
    <source>
        <dbReference type="EMBL" id="NJC25588.1"/>
    </source>
</evidence>
<name>A0ABX0X9C9_9BACT</name>
<keyword evidence="4" id="KW-1185">Reference proteome</keyword>
<accession>A0ABX0X9C9</accession>
<dbReference type="InterPro" id="IPR014729">
    <property type="entry name" value="Rossmann-like_a/b/a_fold"/>
</dbReference>
<feature type="domain" description="UspA" evidence="2">
    <location>
        <begin position="3"/>
        <end position="150"/>
    </location>
</feature>
<dbReference type="Pfam" id="PF00582">
    <property type="entry name" value="Usp"/>
    <property type="match status" value="1"/>
</dbReference>
<dbReference type="Proteomes" id="UP000770785">
    <property type="component" value="Unassembled WGS sequence"/>
</dbReference>
<dbReference type="RefSeq" id="WP_168036336.1">
    <property type="nucleotide sequence ID" value="NZ_JAATJH010000001.1"/>
</dbReference>
<evidence type="ECO:0000256" key="1">
    <source>
        <dbReference type="ARBA" id="ARBA00008791"/>
    </source>
</evidence>
<proteinExistence type="inferred from homology"/>
<dbReference type="PANTHER" id="PTHR46268">
    <property type="entry name" value="STRESS RESPONSE PROTEIN NHAX"/>
    <property type="match status" value="1"/>
</dbReference>
<organism evidence="3 4">
    <name type="scientific">Neolewinella antarctica</name>
    <dbReference type="NCBI Taxonomy" id="442734"/>
    <lineage>
        <taxon>Bacteria</taxon>
        <taxon>Pseudomonadati</taxon>
        <taxon>Bacteroidota</taxon>
        <taxon>Saprospiria</taxon>
        <taxon>Saprospirales</taxon>
        <taxon>Lewinellaceae</taxon>
        <taxon>Neolewinella</taxon>
    </lineage>
</organism>
<dbReference type="SUPFAM" id="SSF52402">
    <property type="entry name" value="Adenine nucleotide alpha hydrolases-like"/>
    <property type="match status" value="2"/>
</dbReference>
<gene>
    <name evidence="3" type="ORF">GGR27_001069</name>
</gene>
<comment type="similarity">
    <text evidence="1">Belongs to the universal stress protein A family.</text>
</comment>
<sequence length="303" mass="33805">MSTLIVAVDFSKTSASAVTFGCYLAETLNLTLEIVHYIDPLRSGDKLFTSNDYELRRNELEPELEAFARKHCKPAVEKATGYARQMTAFNISTITGDAARGLLKRTKEPNTALVVLGGVGAGAGAHPPGYYGSVANTVALDGKCPVILIPRDYGPVTVERLAIAFDEASEVLKISSFARSVIRALKPDVRFVHVKEHDWKWEFDNENEFLSLAWGPDFPSYTFHFDAIEEGIMVGDLLDYSLIHRIDLLVIGGKRRGFWRNLFDSKNIMGIVKEAKVPLLIVPFMKPKGKDELVRDHKLVEYN</sequence>
<dbReference type="PANTHER" id="PTHR46268:SF6">
    <property type="entry name" value="UNIVERSAL STRESS PROTEIN UP12"/>
    <property type="match status" value="1"/>
</dbReference>
<protein>
    <submittedName>
        <fullName evidence="3">Nucleotide-binding universal stress UspA family protein</fullName>
    </submittedName>
</protein>
<evidence type="ECO:0000259" key="2">
    <source>
        <dbReference type="Pfam" id="PF00582"/>
    </source>
</evidence>